<evidence type="ECO:0000256" key="2">
    <source>
        <dbReference type="ARBA" id="ARBA00022741"/>
    </source>
</evidence>
<dbReference type="EMBL" id="CAFBON010000001">
    <property type="protein sequence ID" value="CAB4972752.1"/>
    <property type="molecule type" value="Genomic_DNA"/>
</dbReference>
<dbReference type="Gene3D" id="3.40.50.300">
    <property type="entry name" value="P-loop containing nucleotide triphosphate hydrolases"/>
    <property type="match status" value="1"/>
</dbReference>
<dbReference type="FunFam" id="3.40.50.300:FF:000032">
    <property type="entry name" value="Export ABC transporter ATP-binding protein"/>
    <property type="match status" value="1"/>
</dbReference>
<dbReference type="InterPro" id="IPR015854">
    <property type="entry name" value="ABC_transpr_LolD-like"/>
</dbReference>
<dbReference type="Pfam" id="PF00005">
    <property type="entry name" value="ABC_tran"/>
    <property type="match status" value="1"/>
</dbReference>
<keyword evidence="1" id="KW-0813">Transport</keyword>
<dbReference type="GO" id="GO:0016887">
    <property type="term" value="F:ATP hydrolysis activity"/>
    <property type="evidence" value="ECO:0007669"/>
    <property type="project" value="InterPro"/>
</dbReference>
<keyword evidence="2" id="KW-0547">Nucleotide-binding</keyword>
<dbReference type="AlphaFoldDB" id="A0A6J6WZA1"/>
<evidence type="ECO:0000313" key="6">
    <source>
        <dbReference type="EMBL" id="CAB4972752.1"/>
    </source>
</evidence>
<dbReference type="InterPro" id="IPR017911">
    <property type="entry name" value="MacB-like_ATP-bd"/>
</dbReference>
<dbReference type="InterPro" id="IPR003593">
    <property type="entry name" value="AAA+_ATPase"/>
</dbReference>
<dbReference type="GO" id="GO:0098796">
    <property type="term" value="C:membrane protein complex"/>
    <property type="evidence" value="ECO:0007669"/>
    <property type="project" value="UniProtKB-ARBA"/>
</dbReference>
<dbReference type="PROSITE" id="PS50893">
    <property type="entry name" value="ABC_TRANSPORTER_2"/>
    <property type="match status" value="1"/>
</dbReference>
<organism evidence="5">
    <name type="scientific">freshwater metagenome</name>
    <dbReference type="NCBI Taxonomy" id="449393"/>
    <lineage>
        <taxon>unclassified sequences</taxon>
        <taxon>metagenomes</taxon>
        <taxon>ecological metagenomes</taxon>
    </lineage>
</organism>
<evidence type="ECO:0000256" key="3">
    <source>
        <dbReference type="ARBA" id="ARBA00022840"/>
    </source>
</evidence>
<dbReference type="SUPFAM" id="SSF52540">
    <property type="entry name" value="P-loop containing nucleoside triphosphate hydrolases"/>
    <property type="match status" value="1"/>
</dbReference>
<dbReference type="InterPro" id="IPR003439">
    <property type="entry name" value="ABC_transporter-like_ATP-bd"/>
</dbReference>
<evidence type="ECO:0000256" key="1">
    <source>
        <dbReference type="ARBA" id="ARBA00022448"/>
    </source>
</evidence>
<dbReference type="PANTHER" id="PTHR24220">
    <property type="entry name" value="IMPORT ATP-BINDING PROTEIN"/>
    <property type="match status" value="1"/>
</dbReference>
<dbReference type="SMART" id="SM00382">
    <property type="entry name" value="AAA"/>
    <property type="match status" value="1"/>
</dbReference>
<evidence type="ECO:0000313" key="5">
    <source>
        <dbReference type="EMBL" id="CAB4789115.1"/>
    </source>
</evidence>
<name>A0A6J6WZA1_9ZZZZ</name>
<feature type="domain" description="ABC transporter" evidence="4">
    <location>
        <begin position="19"/>
        <end position="242"/>
    </location>
</feature>
<reference evidence="5" key="1">
    <citation type="submission" date="2020-05" db="EMBL/GenBank/DDBJ databases">
        <authorList>
            <person name="Chiriac C."/>
            <person name="Salcher M."/>
            <person name="Ghai R."/>
            <person name="Kavagutti S V."/>
        </authorList>
    </citation>
    <scope>NUCLEOTIDE SEQUENCE</scope>
</reference>
<dbReference type="PANTHER" id="PTHR24220:SF86">
    <property type="entry name" value="ABC TRANSPORTER ABCH.1"/>
    <property type="match status" value="1"/>
</dbReference>
<protein>
    <submittedName>
        <fullName evidence="5">Unannotated protein</fullName>
    </submittedName>
</protein>
<dbReference type="InterPro" id="IPR027417">
    <property type="entry name" value="P-loop_NTPase"/>
</dbReference>
<dbReference type="GO" id="GO:0005524">
    <property type="term" value="F:ATP binding"/>
    <property type="evidence" value="ECO:0007669"/>
    <property type="project" value="UniProtKB-KW"/>
</dbReference>
<keyword evidence="3" id="KW-0067">ATP-binding</keyword>
<dbReference type="PROSITE" id="PS00211">
    <property type="entry name" value="ABC_TRANSPORTER_1"/>
    <property type="match status" value="1"/>
</dbReference>
<dbReference type="InterPro" id="IPR017871">
    <property type="entry name" value="ABC_transporter-like_CS"/>
</dbReference>
<dbReference type="GO" id="GO:0005886">
    <property type="term" value="C:plasma membrane"/>
    <property type="evidence" value="ECO:0007669"/>
    <property type="project" value="TreeGrafter"/>
</dbReference>
<sequence>MTARAADNSGAPAECTAIIVLDGLSKTFAGPPPVTALHPCNLTIRQGEYVAVTGASGSGKTTLLSLLGLLDTSTTGRYLLDGQDVATLSDAARSALRSHKIGFVFQAFHLVGYRTVLDNVQLGLVYQGVPKVQRYSRALDAVERVGLAHRRNSTCATLSGGEKQRVAIARTFVREPKLVLCDEPTGNLDSATSQQILELLHGFHMSGATIMVITHDRAVADVAQRRLSITDGVLSEPEHASA</sequence>
<dbReference type="EMBL" id="CAFAAJ010000003">
    <property type="protein sequence ID" value="CAB4789115.1"/>
    <property type="molecule type" value="Genomic_DNA"/>
</dbReference>
<proteinExistence type="predicted"/>
<dbReference type="GO" id="GO:0022857">
    <property type="term" value="F:transmembrane transporter activity"/>
    <property type="evidence" value="ECO:0007669"/>
    <property type="project" value="TreeGrafter"/>
</dbReference>
<accession>A0A6J6WZA1</accession>
<evidence type="ECO:0000259" key="4">
    <source>
        <dbReference type="PROSITE" id="PS50893"/>
    </source>
</evidence>
<gene>
    <name evidence="5" type="ORF">UFOPK3001_00081</name>
    <name evidence="6" type="ORF">UFOPK3954_00025</name>
</gene>
<dbReference type="CDD" id="cd03255">
    <property type="entry name" value="ABC_MJ0796_LolCDE_FtsE"/>
    <property type="match status" value="1"/>
</dbReference>